<comment type="similarity">
    <text evidence="1">Belongs to the selenoprotein M/F family.</text>
</comment>
<feature type="compositionally biased region" description="Basic and acidic residues" evidence="2">
    <location>
        <begin position="60"/>
        <end position="70"/>
    </location>
</feature>
<dbReference type="InterPro" id="IPR036249">
    <property type="entry name" value="Thioredoxin-like_sf"/>
</dbReference>
<protein>
    <submittedName>
        <fullName evidence="4">Putative selenoprotein m</fullName>
    </submittedName>
</protein>
<accession>V5HA30</accession>
<proteinExistence type="evidence at transcript level"/>
<sequence length="93" mass="11248">PEVADFIYDDLPLFDNTEYKDTGFQSRKIAFLNKNDEEVERHSLEQRSREECNQLLLERGFKKQEKKTPQEEEEEEEEEEEGPGWPDRWNIEL</sequence>
<evidence type="ECO:0000256" key="2">
    <source>
        <dbReference type="SAM" id="MobiDB-lite"/>
    </source>
</evidence>
<dbReference type="InterPro" id="IPR038219">
    <property type="entry name" value="Sep15/SelM_sf"/>
</dbReference>
<feature type="non-terminal residue" evidence="4">
    <location>
        <position position="1"/>
    </location>
</feature>
<reference evidence="4" key="1">
    <citation type="journal article" date="2015" name="Sci. Rep.">
        <title>Tissue- and time-dependent transcription in Ixodes ricinus salivary glands and midguts when blood feeding on the vertebrate host.</title>
        <authorList>
            <person name="Kotsyfakis M."/>
            <person name="Schwarz A."/>
            <person name="Erhart J."/>
            <person name="Ribeiro J.M."/>
        </authorList>
    </citation>
    <scope>NUCLEOTIDE SEQUENCE</scope>
    <source>
        <tissue evidence="4">Salivary gland and midgut</tissue>
    </source>
</reference>
<feature type="region of interest" description="Disordered" evidence="2">
    <location>
        <begin position="60"/>
        <end position="93"/>
    </location>
</feature>
<evidence type="ECO:0000256" key="1">
    <source>
        <dbReference type="ARBA" id="ARBA00005742"/>
    </source>
</evidence>
<dbReference type="InterPro" id="IPR014912">
    <property type="entry name" value="Sep15_SelM_dom"/>
</dbReference>
<dbReference type="SUPFAM" id="SSF52833">
    <property type="entry name" value="Thioredoxin-like"/>
    <property type="match status" value="1"/>
</dbReference>
<evidence type="ECO:0000313" key="4">
    <source>
        <dbReference type="EMBL" id="JAB80195.1"/>
    </source>
</evidence>
<organism evidence="4">
    <name type="scientific">Ixodes ricinus</name>
    <name type="common">Common tick</name>
    <name type="synonym">Acarus ricinus</name>
    <dbReference type="NCBI Taxonomy" id="34613"/>
    <lineage>
        <taxon>Eukaryota</taxon>
        <taxon>Metazoa</taxon>
        <taxon>Ecdysozoa</taxon>
        <taxon>Arthropoda</taxon>
        <taxon>Chelicerata</taxon>
        <taxon>Arachnida</taxon>
        <taxon>Acari</taxon>
        <taxon>Parasitiformes</taxon>
        <taxon>Ixodida</taxon>
        <taxon>Ixodoidea</taxon>
        <taxon>Ixodidae</taxon>
        <taxon>Ixodinae</taxon>
        <taxon>Ixodes</taxon>
    </lineage>
</organism>
<feature type="compositionally biased region" description="Acidic residues" evidence="2">
    <location>
        <begin position="71"/>
        <end position="82"/>
    </location>
</feature>
<dbReference type="Pfam" id="PF08806">
    <property type="entry name" value="Sep15_SelM"/>
    <property type="match status" value="1"/>
</dbReference>
<dbReference type="EMBL" id="GANP01004273">
    <property type="protein sequence ID" value="JAB80195.1"/>
    <property type="molecule type" value="mRNA"/>
</dbReference>
<name>V5HA30_IXORI</name>
<evidence type="ECO:0000259" key="3">
    <source>
        <dbReference type="Pfam" id="PF08806"/>
    </source>
</evidence>
<dbReference type="AlphaFoldDB" id="V5HA30"/>
<feature type="domain" description="Selenoprotein F/M" evidence="3">
    <location>
        <begin position="1"/>
        <end position="61"/>
    </location>
</feature>
<dbReference type="Gene3D" id="3.40.30.50">
    <property type="entry name" value="Sep15/SelM thioredoxin-like domain, active-site redox motif"/>
    <property type="match status" value="1"/>
</dbReference>